<name>A0A1I2DDN7_9RHOB</name>
<gene>
    <name evidence="10" type="ORF">SAMN04515678_11666</name>
</gene>
<evidence type="ECO:0000256" key="6">
    <source>
        <dbReference type="ARBA" id="ARBA00022989"/>
    </source>
</evidence>
<feature type="transmembrane region" description="Helical" evidence="8">
    <location>
        <begin position="200"/>
        <end position="219"/>
    </location>
</feature>
<dbReference type="InterPro" id="IPR026491">
    <property type="entry name" value="ExosortD_VPLPA"/>
</dbReference>
<feature type="transmembrane region" description="Helical" evidence="8">
    <location>
        <begin position="16"/>
        <end position="37"/>
    </location>
</feature>
<dbReference type="InterPro" id="IPR026392">
    <property type="entry name" value="Exo/Archaeosortase_dom"/>
</dbReference>
<dbReference type="InterPro" id="IPR019127">
    <property type="entry name" value="Exosortase"/>
</dbReference>
<keyword evidence="6 8" id="KW-1133">Transmembrane helix</keyword>
<keyword evidence="5" id="KW-0378">Hydrolase</keyword>
<evidence type="ECO:0000256" key="4">
    <source>
        <dbReference type="ARBA" id="ARBA00022692"/>
    </source>
</evidence>
<evidence type="ECO:0000256" key="2">
    <source>
        <dbReference type="ARBA" id="ARBA00022475"/>
    </source>
</evidence>
<dbReference type="OrthoDB" id="9797363at2"/>
<evidence type="ECO:0000256" key="3">
    <source>
        <dbReference type="ARBA" id="ARBA00022670"/>
    </source>
</evidence>
<accession>A0A1I2DDN7</accession>
<keyword evidence="11" id="KW-1185">Reference proteome</keyword>
<protein>
    <submittedName>
        <fullName evidence="10">Exosortase D, VPLPA-CTERM-specific</fullName>
    </submittedName>
</protein>
<dbReference type="NCBIfam" id="TIGR02602">
    <property type="entry name" value="8TM_EpsH"/>
    <property type="match status" value="1"/>
</dbReference>
<dbReference type="NCBIfam" id="TIGR02914">
    <property type="entry name" value="EpsI_fam"/>
    <property type="match status" value="1"/>
</dbReference>
<feature type="transmembrane region" description="Helical" evidence="8">
    <location>
        <begin position="320"/>
        <end position="337"/>
    </location>
</feature>
<dbReference type="NCBIfam" id="TIGR04178">
    <property type="entry name" value="exo_archaeo"/>
    <property type="match status" value="1"/>
</dbReference>
<dbReference type="InterPro" id="IPR014263">
    <property type="entry name" value="Methanolan_biosynth_EpsI"/>
</dbReference>
<feature type="transmembrane region" description="Helical" evidence="8">
    <location>
        <begin position="226"/>
        <end position="248"/>
    </location>
</feature>
<keyword evidence="4 8" id="KW-0812">Transmembrane</keyword>
<evidence type="ECO:0000313" key="11">
    <source>
        <dbReference type="Proteomes" id="UP000325289"/>
    </source>
</evidence>
<evidence type="ECO:0000313" key="10">
    <source>
        <dbReference type="EMBL" id="SFE78558.1"/>
    </source>
</evidence>
<comment type="subcellular location">
    <subcellularLocation>
        <location evidence="1">Cell membrane</location>
        <topology evidence="1">Multi-pass membrane protein</topology>
    </subcellularLocation>
</comment>
<feature type="transmembrane region" description="Helical" evidence="8">
    <location>
        <begin position="83"/>
        <end position="100"/>
    </location>
</feature>
<dbReference type="GO" id="GO:0005886">
    <property type="term" value="C:plasma membrane"/>
    <property type="evidence" value="ECO:0007669"/>
    <property type="project" value="UniProtKB-SubCell"/>
</dbReference>
<evidence type="ECO:0000256" key="8">
    <source>
        <dbReference type="SAM" id="Phobius"/>
    </source>
</evidence>
<evidence type="ECO:0000256" key="1">
    <source>
        <dbReference type="ARBA" id="ARBA00004651"/>
    </source>
</evidence>
<feature type="transmembrane region" description="Helical" evidence="8">
    <location>
        <begin position="130"/>
        <end position="150"/>
    </location>
</feature>
<feature type="transmembrane region" description="Helical" evidence="8">
    <location>
        <begin position="260"/>
        <end position="282"/>
    </location>
</feature>
<sequence>MTWAGTRSDILRRPNAARLAQAALLASTVAVFFTGLSELAEQWATPTFSHGPVVLAVSVWLFGRALRDDAAAHRDPPFRTSRLGVALVAGGLVGGLAGRLVGIGDVAAYGLLLWAVGAILVVFGRERTALLWVPLSLLALALPLPEFLYWKLTTVLQDLSSQVAVEMVRSLGLPVYRYGNVIDLGPYQLEVAEACAGLEYLLPTVVFAVLFATLANIRFWQRVQLVALAAPLVIFLNALRVTVIALLVDRYGPGMVEGGIHAMQGWVMLLASLAILGTLPFLMRAAGPSRGSTTPVYALDLSGLGDVFTAQPAARTMPRLIGLAGGSLVALSLMLPMPPARVEAPPRASFATFPVALGSWDVQPRTLDRWTIDTLAADDYLDAALFPASGGVPVHLFAAYYADQNAGTGIHSPKACLPASGWEIFEIGETGLDLRDLGYGRFSANRAIIARGTERQLVYYWYEQRGRRIPNEFGMKISSIADGVTRGRRDGAIVRFATPIMPDGGTEAAERRLDDAMRAALVQMPQFVPF</sequence>
<dbReference type="GO" id="GO:0008233">
    <property type="term" value="F:peptidase activity"/>
    <property type="evidence" value="ECO:0007669"/>
    <property type="project" value="UniProtKB-KW"/>
</dbReference>
<dbReference type="RefSeq" id="WP_149758233.1">
    <property type="nucleotide sequence ID" value="NZ_FOMS01000016.1"/>
</dbReference>
<evidence type="ECO:0000256" key="7">
    <source>
        <dbReference type="ARBA" id="ARBA00023136"/>
    </source>
</evidence>
<dbReference type="Proteomes" id="UP000325289">
    <property type="component" value="Unassembled WGS sequence"/>
</dbReference>
<feature type="domain" description="Methanolan biosynthesis EpsI" evidence="9">
    <location>
        <begin position="337"/>
        <end position="527"/>
    </location>
</feature>
<dbReference type="GO" id="GO:0006508">
    <property type="term" value="P:proteolysis"/>
    <property type="evidence" value="ECO:0007669"/>
    <property type="project" value="UniProtKB-KW"/>
</dbReference>
<dbReference type="AlphaFoldDB" id="A0A1I2DDN7"/>
<evidence type="ECO:0000256" key="5">
    <source>
        <dbReference type="ARBA" id="ARBA00022801"/>
    </source>
</evidence>
<keyword evidence="7 8" id="KW-0472">Membrane</keyword>
<proteinExistence type="predicted"/>
<reference evidence="10 11" key="1">
    <citation type="submission" date="2016-10" db="EMBL/GenBank/DDBJ databases">
        <authorList>
            <person name="Varghese N."/>
            <person name="Submissions S."/>
        </authorList>
    </citation>
    <scope>NUCLEOTIDE SEQUENCE [LARGE SCALE GENOMIC DNA]</scope>
    <source>
        <strain evidence="11">YIM D21,KCTC 23444,ACCC 10710</strain>
    </source>
</reference>
<dbReference type="EMBL" id="FOMS01000016">
    <property type="protein sequence ID" value="SFE78558.1"/>
    <property type="molecule type" value="Genomic_DNA"/>
</dbReference>
<dbReference type="Pfam" id="PF09721">
    <property type="entry name" value="Exosortase_EpsH"/>
    <property type="match status" value="1"/>
</dbReference>
<keyword evidence="3" id="KW-0645">Protease</keyword>
<dbReference type="NCBIfam" id="TIGR04152">
    <property type="entry name" value="exosort_VPLPA"/>
    <property type="match status" value="1"/>
</dbReference>
<dbReference type="InterPro" id="IPR013426">
    <property type="entry name" value="EpsH-like"/>
</dbReference>
<keyword evidence="2" id="KW-1003">Cell membrane</keyword>
<feature type="transmembrane region" description="Helical" evidence="8">
    <location>
        <begin position="106"/>
        <end position="123"/>
    </location>
</feature>
<organism evidence="10 11">
    <name type="scientific">Roseivivax sediminis</name>
    <dbReference type="NCBI Taxonomy" id="936889"/>
    <lineage>
        <taxon>Bacteria</taxon>
        <taxon>Pseudomonadati</taxon>
        <taxon>Pseudomonadota</taxon>
        <taxon>Alphaproteobacteria</taxon>
        <taxon>Rhodobacterales</taxon>
        <taxon>Roseobacteraceae</taxon>
        <taxon>Roseivivax</taxon>
    </lineage>
</organism>
<feature type="transmembrane region" description="Helical" evidence="8">
    <location>
        <begin position="43"/>
        <end position="62"/>
    </location>
</feature>
<dbReference type="Pfam" id="PF11984">
    <property type="entry name" value="DUF3485"/>
    <property type="match status" value="1"/>
</dbReference>
<evidence type="ECO:0000259" key="9">
    <source>
        <dbReference type="Pfam" id="PF11984"/>
    </source>
</evidence>